<dbReference type="OrthoDB" id="677448at2"/>
<evidence type="ECO:0000313" key="1">
    <source>
        <dbReference type="EMBL" id="SEB13032.1"/>
    </source>
</evidence>
<name>A0A1H4GWI5_9SPHI</name>
<dbReference type="RefSeq" id="WP_090559135.1">
    <property type="nucleotide sequence ID" value="NZ_FNRA01000011.1"/>
</dbReference>
<reference evidence="1 2" key="1">
    <citation type="submission" date="2016-10" db="EMBL/GenBank/DDBJ databases">
        <authorList>
            <person name="de Groot N.N."/>
        </authorList>
    </citation>
    <scope>NUCLEOTIDE SEQUENCE [LARGE SCALE GENOMIC DNA]</scope>
    <source>
        <strain evidence="1 2">DSM 19033</strain>
    </source>
</reference>
<dbReference type="EMBL" id="FNRA01000011">
    <property type="protein sequence ID" value="SEB13032.1"/>
    <property type="molecule type" value="Genomic_DNA"/>
</dbReference>
<keyword evidence="2" id="KW-1185">Reference proteome</keyword>
<proteinExistence type="predicted"/>
<protein>
    <submittedName>
        <fullName evidence="1">Uncharacterized protein</fullName>
    </submittedName>
</protein>
<dbReference type="AlphaFoldDB" id="A0A1H4GWI5"/>
<accession>A0A1H4GWI5</accession>
<sequence length="220" mass="24716">MKSDVENNEWKAEAPYLASLPRQNPFLVPEHYFDTLPENIANSVYLNELKEVTPVAGFSVPDQYFSSLKDRIQAQTTAEDFAPEEVLSQLPPSPGFSIPDQYFQKLQSKILAQTVEEAPPPAKESKIVRLWHSGLLKYASAACFVLVATFGFYLNRQSYIPESTAAEIANEQMLYDIDEQDIIDHVEGNTADEPKDNATNAELETYILNNYSQNDLSSSI</sequence>
<gene>
    <name evidence="1" type="ORF">SAMN05443550_111124</name>
</gene>
<dbReference type="Proteomes" id="UP000198850">
    <property type="component" value="Unassembled WGS sequence"/>
</dbReference>
<evidence type="ECO:0000313" key="2">
    <source>
        <dbReference type="Proteomes" id="UP000198850"/>
    </source>
</evidence>
<dbReference type="STRING" id="425514.SAMN05443550_111124"/>
<organism evidence="1 2">
    <name type="scientific">Pedobacter hartonius</name>
    <dbReference type="NCBI Taxonomy" id="425514"/>
    <lineage>
        <taxon>Bacteria</taxon>
        <taxon>Pseudomonadati</taxon>
        <taxon>Bacteroidota</taxon>
        <taxon>Sphingobacteriia</taxon>
        <taxon>Sphingobacteriales</taxon>
        <taxon>Sphingobacteriaceae</taxon>
        <taxon>Pedobacter</taxon>
    </lineage>
</organism>